<feature type="region of interest" description="Disordered" evidence="5">
    <location>
        <begin position="285"/>
        <end position="307"/>
    </location>
</feature>
<protein>
    <recommendedName>
        <fullName evidence="6">GATA-type domain-containing protein</fullName>
    </recommendedName>
</protein>
<dbReference type="SUPFAM" id="SSF57716">
    <property type="entry name" value="Glucocorticoid receptor-like (DNA-binding domain)"/>
    <property type="match status" value="1"/>
</dbReference>
<name>A0A8H7SHJ3_9FUNG</name>
<dbReference type="GO" id="GO:0008270">
    <property type="term" value="F:zinc ion binding"/>
    <property type="evidence" value="ECO:0007669"/>
    <property type="project" value="UniProtKB-KW"/>
</dbReference>
<dbReference type="Proteomes" id="UP000613177">
    <property type="component" value="Unassembled WGS sequence"/>
</dbReference>
<dbReference type="InterPro" id="IPR000679">
    <property type="entry name" value="Znf_GATA"/>
</dbReference>
<keyword evidence="1" id="KW-0479">Metal-binding</keyword>
<organism evidence="7 8">
    <name type="scientific">Thamnidium elegans</name>
    <dbReference type="NCBI Taxonomy" id="101142"/>
    <lineage>
        <taxon>Eukaryota</taxon>
        <taxon>Fungi</taxon>
        <taxon>Fungi incertae sedis</taxon>
        <taxon>Mucoromycota</taxon>
        <taxon>Mucoromycotina</taxon>
        <taxon>Mucoromycetes</taxon>
        <taxon>Mucorales</taxon>
        <taxon>Mucorineae</taxon>
        <taxon>Mucoraceae</taxon>
        <taxon>Thamnidium</taxon>
    </lineage>
</organism>
<evidence type="ECO:0000256" key="2">
    <source>
        <dbReference type="ARBA" id="ARBA00022771"/>
    </source>
</evidence>
<dbReference type="EMBL" id="JAEPRE010000237">
    <property type="protein sequence ID" value="KAG2229885.1"/>
    <property type="molecule type" value="Genomic_DNA"/>
</dbReference>
<evidence type="ECO:0000313" key="8">
    <source>
        <dbReference type="Proteomes" id="UP000613177"/>
    </source>
</evidence>
<comment type="caution">
    <text evidence="7">The sequence shown here is derived from an EMBL/GenBank/DDBJ whole genome shotgun (WGS) entry which is preliminary data.</text>
</comment>
<proteinExistence type="predicted"/>
<evidence type="ECO:0000256" key="3">
    <source>
        <dbReference type="ARBA" id="ARBA00022833"/>
    </source>
</evidence>
<sequence>MPQSSSSTERPFLPFITESLPLHDNKNVNNNEMNLNQSIIYQNDSQFDYQQRYRTQFRNTTPFTQPQPDSPFRFSSLQQVLPTSPTVDTDFPFILSQLLEQCSMIHSRIGKYRIDPLTETERSNIIDQVYFTAESMLSSIKELHNSSHRNKLPTRQENDTMDTTMVDDISSSPISSLNKLEDPASDEYKMIRQARNLQDNNMRPKYRRRSKRSMIGQRCHSCNTTETPEWRRGPDGARTLCNACGLHYSKLLRKGSMTVQSHNYLLDMPDHSKRSPRVIQFPIIQVNSTTDARGDHNNDDNKEKDVG</sequence>
<keyword evidence="8" id="KW-1185">Reference proteome</keyword>
<evidence type="ECO:0000313" key="7">
    <source>
        <dbReference type="EMBL" id="KAG2229885.1"/>
    </source>
</evidence>
<dbReference type="AlphaFoldDB" id="A0A8H7SHJ3"/>
<feature type="domain" description="GATA-type" evidence="6">
    <location>
        <begin position="213"/>
        <end position="248"/>
    </location>
</feature>
<dbReference type="PANTHER" id="PTHR45658">
    <property type="entry name" value="GATA TRANSCRIPTION FACTOR"/>
    <property type="match status" value="1"/>
</dbReference>
<dbReference type="Pfam" id="PF00320">
    <property type="entry name" value="GATA"/>
    <property type="match status" value="1"/>
</dbReference>
<reference evidence="7" key="1">
    <citation type="submission" date="2021-01" db="EMBL/GenBank/DDBJ databases">
        <title>Metabolic potential, ecology and presence of endohyphal bacteria is reflected in genomic diversity of Mucoromycotina.</title>
        <authorList>
            <person name="Muszewska A."/>
            <person name="Okrasinska A."/>
            <person name="Steczkiewicz K."/>
            <person name="Drgas O."/>
            <person name="Orlowska M."/>
            <person name="Perlinska-Lenart U."/>
            <person name="Aleksandrzak-Piekarczyk T."/>
            <person name="Szatraj K."/>
            <person name="Zielenkiewicz U."/>
            <person name="Pilsyk S."/>
            <person name="Malc E."/>
            <person name="Mieczkowski P."/>
            <person name="Kruszewska J.S."/>
            <person name="Biernat P."/>
            <person name="Pawlowska J."/>
        </authorList>
    </citation>
    <scope>NUCLEOTIDE SEQUENCE</scope>
    <source>
        <strain evidence="7">WA0000018081</strain>
    </source>
</reference>
<feature type="compositionally biased region" description="Basic and acidic residues" evidence="5">
    <location>
        <begin position="292"/>
        <end position="307"/>
    </location>
</feature>
<evidence type="ECO:0000256" key="1">
    <source>
        <dbReference type="ARBA" id="ARBA00022723"/>
    </source>
</evidence>
<evidence type="ECO:0000259" key="6">
    <source>
        <dbReference type="PROSITE" id="PS50114"/>
    </source>
</evidence>
<keyword evidence="2 4" id="KW-0863">Zinc-finger</keyword>
<dbReference type="PROSITE" id="PS00344">
    <property type="entry name" value="GATA_ZN_FINGER_1"/>
    <property type="match status" value="1"/>
</dbReference>
<dbReference type="GO" id="GO:0043565">
    <property type="term" value="F:sequence-specific DNA binding"/>
    <property type="evidence" value="ECO:0007669"/>
    <property type="project" value="InterPro"/>
</dbReference>
<evidence type="ECO:0000256" key="5">
    <source>
        <dbReference type="SAM" id="MobiDB-lite"/>
    </source>
</evidence>
<dbReference type="InterPro" id="IPR013088">
    <property type="entry name" value="Znf_NHR/GATA"/>
</dbReference>
<keyword evidence="3" id="KW-0862">Zinc</keyword>
<gene>
    <name evidence="7" type="ORF">INT48_004011</name>
</gene>
<dbReference type="GO" id="GO:0006355">
    <property type="term" value="P:regulation of DNA-templated transcription"/>
    <property type="evidence" value="ECO:0007669"/>
    <property type="project" value="InterPro"/>
</dbReference>
<dbReference type="SMART" id="SM00401">
    <property type="entry name" value="ZnF_GATA"/>
    <property type="match status" value="1"/>
</dbReference>
<dbReference type="Gene3D" id="3.30.50.10">
    <property type="entry name" value="Erythroid Transcription Factor GATA-1, subunit A"/>
    <property type="match status" value="1"/>
</dbReference>
<dbReference type="PROSITE" id="PS50114">
    <property type="entry name" value="GATA_ZN_FINGER_2"/>
    <property type="match status" value="1"/>
</dbReference>
<evidence type="ECO:0000256" key="4">
    <source>
        <dbReference type="PROSITE-ProRule" id="PRU00094"/>
    </source>
</evidence>
<accession>A0A8H7SHJ3</accession>
<dbReference type="CDD" id="cd00202">
    <property type="entry name" value="ZnF_GATA"/>
    <property type="match status" value="1"/>
</dbReference>
<dbReference type="InterPro" id="IPR051140">
    <property type="entry name" value="GATA_TF"/>
</dbReference>